<name>A0AAN6SSN9_9PEZI</name>
<feature type="region of interest" description="Disordered" evidence="1">
    <location>
        <begin position="1"/>
        <end position="37"/>
    </location>
</feature>
<evidence type="ECO:0000313" key="4">
    <source>
        <dbReference type="Proteomes" id="UP001303115"/>
    </source>
</evidence>
<gene>
    <name evidence="3" type="ORF">C8A01DRAFT_15106</name>
</gene>
<dbReference type="EMBL" id="MU854363">
    <property type="protein sequence ID" value="KAK4041137.1"/>
    <property type="molecule type" value="Genomic_DNA"/>
</dbReference>
<feature type="compositionally biased region" description="Polar residues" evidence="1">
    <location>
        <begin position="12"/>
        <end position="22"/>
    </location>
</feature>
<evidence type="ECO:0000259" key="2">
    <source>
        <dbReference type="Pfam" id="PF24864"/>
    </source>
</evidence>
<proteinExistence type="predicted"/>
<comment type="caution">
    <text evidence="3">The sequence shown here is derived from an EMBL/GenBank/DDBJ whole genome shotgun (WGS) entry which is preliminary data.</text>
</comment>
<feature type="domain" description="DUF7730" evidence="2">
    <location>
        <begin position="186"/>
        <end position="320"/>
    </location>
</feature>
<evidence type="ECO:0000313" key="3">
    <source>
        <dbReference type="EMBL" id="KAK4041137.1"/>
    </source>
</evidence>
<dbReference type="InterPro" id="IPR056632">
    <property type="entry name" value="DUF7730"/>
</dbReference>
<dbReference type="AlphaFoldDB" id="A0AAN6SSN9"/>
<feature type="region of interest" description="Disordered" evidence="1">
    <location>
        <begin position="88"/>
        <end position="117"/>
    </location>
</feature>
<protein>
    <recommendedName>
        <fullName evidence="2">DUF7730 domain-containing protein</fullName>
    </recommendedName>
</protein>
<evidence type="ECO:0000256" key="1">
    <source>
        <dbReference type="SAM" id="MobiDB-lite"/>
    </source>
</evidence>
<dbReference type="PANTHER" id="PTHR38790">
    <property type="entry name" value="2EXR DOMAIN-CONTAINING PROTEIN-RELATED"/>
    <property type="match status" value="1"/>
</dbReference>
<dbReference type="Pfam" id="PF24864">
    <property type="entry name" value="DUF7730"/>
    <property type="match status" value="1"/>
</dbReference>
<sequence length="448" mass="50988">MDTPFKRWLKQRFQSSKEATTNHYEDHDAPPEPPPYRANCANMPASTADIRIMYGPFQHLPLEIRQQILGHAFGNRTLHLDLTFEHPLTRKPSRREKTNKSTRFSAHPRPTASRTHCGLGTDLVRDASEPKQWQWFSCVCHRRLVRAHEDGGSSVPKARIEPCEDGCIPREPIVKRVASSTPSMSLCHCESAGTFSADECFIGVIGWLLACRQAYLDGTAVLYGTNSFHISSLPLLLNLPRLLPPQHLAAITSLELLWTFTEPALLNDETMNAVWAHAQPEREAAPSSTDQQTDQPTKFHRLCDLIPTTFPNLRRLYVALQAYIPPPSTFPSSDVITDVDRLVLAPVEDMFRRLGPTQDKEFALAIQRGGWQVFADRLRQRDPHRAERVFQVLDGGKSYREGIWRPLVKGVDGAGYWLRQGWDDFEVFGAEYWMFDLWRTGDYRGEAL</sequence>
<reference evidence="4" key="1">
    <citation type="journal article" date="2023" name="Mol. Phylogenet. Evol.">
        <title>Genome-scale phylogeny and comparative genomics of the fungal order Sordariales.</title>
        <authorList>
            <person name="Hensen N."/>
            <person name="Bonometti L."/>
            <person name="Westerberg I."/>
            <person name="Brannstrom I.O."/>
            <person name="Guillou S."/>
            <person name="Cros-Aarteil S."/>
            <person name="Calhoun S."/>
            <person name="Haridas S."/>
            <person name="Kuo A."/>
            <person name="Mondo S."/>
            <person name="Pangilinan J."/>
            <person name="Riley R."/>
            <person name="LaButti K."/>
            <person name="Andreopoulos B."/>
            <person name="Lipzen A."/>
            <person name="Chen C."/>
            <person name="Yan M."/>
            <person name="Daum C."/>
            <person name="Ng V."/>
            <person name="Clum A."/>
            <person name="Steindorff A."/>
            <person name="Ohm R.A."/>
            <person name="Martin F."/>
            <person name="Silar P."/>
            <person name="Natvig D.O."/>
            <person name="Lalanne C."/>
            <person name="Gautier V."/>
            <person name="Ament-Velasquez S.L."/>
            <person name="Kruys A."/>
            <person name="Hutchinson M.I."/>
            <person name="Powell A.J."/>
            <person name="Barry K."/>
            <person name="Miller A.N."/>
            <person name="Grigoriev I.V."/>
            <person name="Debuchy R."/>
            <person name="Gladieux P."/>
            <person name="Hiltunen Thoren M."/>
            <person name="Johannesson H."/>
        </authorList>
    </citation>
    <scope>NUCLEOTIDE SEQUENCE [LARGE SCALE GENOMIC DNA]</scope>
    <source>
        <strain evidence="4">CBS 284.82</strain>
    </source>
</reference>
<dbReference type="PANTHER" id="PTHR38790:SF4">
    <property type="entry name" value="2EXR DOMAIN-CONTAINING PROTEIN"/>
    <property type="match status" value="1"/>
</dbReference>
<dbReference type="Proteomes" id="UP001303115">
    <property type="component" value="Unassembled WGS sequence"/>
</dbReference>
<organism evidence="3 4">
    <name type="scientific">Parachaetomium inaequale</name>
    <dbReference type="NCBI Taxonomy" id="2588326"/>
    <lineage>
        <taxon>Eukaryota</taxon>
        <taxon>Fungi</taxon>
        <taxon>Dikarya</taxon>
        <taxon>Ascomycota</taxon>
        <taxon>Pezizomycotina</taxon>
        <taxon>Sordariomycetes</taxon>
        <taxon>Sordariomycetidae</taxon>
        <taxon>Sordariales</taxon>
        <taxon>Chaetomiaceae</taxon>
        <taxon>Parachaetomium</taxon>
    </lineage>
</organism>
<accession>A0AAN6SSN9</accession>
<keyword evidence="4" id="KW-1185">Reference proteome</keyword>